<dbReference type="Gene3D" id="3.40.50.300">
    <property type="entry name" value="P-loop containing nucleotide triphosphate hydrolases"/>
    <property type="match status" value="1"/>
</dbReference>
<proteinExistence type="predicted"/>
<reference evidence="2 3" key="1">
    <citation type="submission" date="2020-08" db="EMBL/GenBank/DDBJ databases">
        <title>Genomic Encyclopedia of Type Strains, Phase IV (KMG-IV): sequencing the most valuable type-strain genomes for metagenomic binning, comparative biology and taxonomic classification.</title>
        <authorList>
            <person name="Goeker M."/>
        </authorList>
    </citation>
    <scope>NUCLEOTIDE SEQUENCE [LARGE SCALE GENOMIC DNA]</scope>
    <source>
        <strain evidence="2 3">DSM 23562</strain>
    </source>
</reference>
<protein>
    <submittedName>
        <fullName evidence="2">Uncharacterized protein</fullName>
    </submittedName>
</protein>
<sequence length="317" mass="36326">MSVFATVGLGGRGKTLSTVARLWKKYKEGRPIWSNTPLVDLRLKFDNSTGKYVPYDPETFGESWAENYVYDVEGVLKARDCELLLDELGAWLPADEHKDIPRSFRRLITQDRRNGLNIWWTYRHTRVWNEIRDNTCEYRFCYKYTIVPTMPSLILQRSYDADDMKGKPLYYWFWVEPSIFDLYQTFAEVGDRTGKGYGLGALATKRGLVLPNWGPHDLTISVRPEQLRCLREKFPERFADREPSKFFPTLGLLREELPGGGVRYYRPGDIGVPAPLPALDPGGWEVPAPLDPPSHSSGGGDFRELLKRARGLDQAVT</sequence>
<dbReference type="Proteomes" id="UP000520814">
    <property type="component" value="Unassembled WGS sequence"/>
</dbReference>
<dbReference type="EMBL" id="JACHGW010000004">
    <property type="protein sequence ID" value="MBB6052114.1"/>
    <property type="molecule type" value="Genomic_DNA"/>
</dbReference>
<dbReference type="RefSeq" id="WP_184200533.1">
    <property type="nucleotide sequence ID" value="NZ_JACHGW010000004.1"/>
</dbReference>
<gene>
    <name evidence="2" type="ORF">HNQ39_003935</name>
</gene>
<dbReference type="InterPro" id="IPR027417">
    <property type="entry name" value="P-loop_NTPase"/>
</dbReference>
<evidence type="ECO:0000313" key="2">
    <source>
        <dbReference type="EMBL" id="MBB6052114.1"/>
    </source>
</evidence>
<organism evidence="2 3">
    <name type="scientific">Armatimonas rosea</name>
    <dbReference type="NCBI Taxonomy" id="685828"/>
    <lineage>
        <taxon>Bacteria</taxon>
        <taxon>Bacillati</taxon>
        <taxon>Armatimonadota</taxon>
        <taxon>Armatimonadia</taxon>
        <taxon>Armatimonadales</taxon>
        <taxon>Armatimonadaceae</taxon>
        <taxon>Armatimonas</taxon>
    </lineage>
</organism>
<dbReference type="AlphaFoldDB" id="A0A7W9W755"/>
<evidence type="ECO:0000313" key="3">
    <source>
        <dbReference type="Proteomes" id="UP000520814"/>
    </source>
</evidence>
<accession>A0A7W9W755</accession>
<keyword evidence="3" id="KW-1185">Reference proteome</keyword>
<name>A0A7W9W755_ARMRO</name>
<comment type="caution">
    <text evidence="2">The sequence shown here is derived from an EMBL/GenBank/DDBJ whole genome shotgun (WGS) entry which is preliminary data.</text>
</comment>
<evidence type="ECO:0000256" key="1">
    <source>
        <dbReference type="SAM" id="MobiDB-lite"/>
    </source>
</evidence>
<feature type="region of interest" description="Disordered" evidence="1">
    <location>
        <begin position="283"/>
        <end position="302"/>
    </location>
</feature>